<feature type="compositionally biased region" description="Polar residues" evidence="1">
    <location>
        <begin position="131"/>
        <end position="140"/>
    </location>
</feature>
<evidence type="ECO:0000313" key="2">
    <source>
        <dbReference type="EMBL" id="EOY06659.1"/>
    </source>
</evidence>
<name>A0A061EWQ7_THECC</name>
<reference evidence="2 3" key="1">
    <citation type="journal article" date="2013" name="Genome Biol.">
        <title>The genome sequence of the most widely cultivated cacao type and its use to identify candidate genes regulating pod color.</title>
        <authorList>
            <person name="Motamayor J.C."/>
            <person name="Mockaitis K."/>
            <person name="Schmutz J."/>
            <person name="Haiminen N."/>
            <person name="Iii D.L."/>
            <person name="Cornejo O."/>
            <person name="Findley S.D."/>
            <person name="Zheng P."/>
            <person name="Utro F."/>
            <person name="Royaert S."/>
            <person name="Saski C."/>
            <person name="Jenkins J."/>
            <person name="Podicheti R."/>
            <person name="Zhao M."/>
            <person name="Scheffler B.E."/>
            <person name="Stack J.C."/>
            <person name="Feltus F.A."/>
            <person name="Mustiga G.M."/>
            <person name="Amores F."/>
            <person name="Phillips W."/>
            <person name="Marelli J.P."/>
            <person name="May G.D."/>
            <person name="Shapiro H."/>
            <person name="Ma J."/>
            <person name="Bustamante C.D."/>
            <person name="Schnell R.J."/>
            <person name="Main D."/>
            <person name="Gilbert D."/>
            <person name="Parida L."/>
            <person name="Kuhn D.N."/>
        </authorList>
    </citation>
    <scope>NUCLEOTIDE SEQUENCE [LARGE SCALE GENOMIC DNA]</scope>
    <source>
        <strain evidence="3">cv. Matina 1-6</strain>
    </source>
</reference>
<accession>A0A061EWQ7</accession>
<gene>
    <name evidence="2" type="ORF">TCM_021315</name>
</gene>
<dbReference type="EMBL" id="CM001882">
    <property type="protein sequence ID" value="EOY06659.1"/>
    <property type="molecule type" value="Genomic_DNA"/>
</dbReference>
<feature type="compositionally biased region" description="Acidic residues" evidence="1">
    <location>
        <begin position="116"/>
        <end position="128"/>
    </location>
</feature>
<proteinExistence type="predicted"/>
<dbReference type="Gramene" id="EOY06659">
    <property type="protein sequence ID" value="EOY06659"/>
    <property type="gene ID" value="TCM_021315"/>
</dbReference>
<protein>
    <submittedName>
        <fullName evidence="2">Uncharacterized protein</fullName>
    </submittedName>
</protein>
<dbReference type="InParanoid" id="A0A061EWQ7"/>
<dbReference type="Proteomes" id="UP000026915">
    <property type="component" value="Chromosome 4"/>
</dbReference>
<dbReference type="AlphaFoldDB" id="A0A061EWQ7"/>
<evidence type="ECO:0000256" key="1">
    <source>
        <dbReference type="SAM" id="MobiDB-lite"/>
    </source>
</evidence>
<dbReference type="HOGENOM" id="CLU_1672424_0_0_1"/>
<organism evidence="2 3">
    <name type="scientific">Theobroma cacao</name>
    <name type="common">Cacao</name>
    <name type="synonym">Cocoa</name>
    <dbReference type="NCBI Taxonomy" id="3641"/>
    <lineage>
        <taxon>Eukaryota</taxon>
        <taxon>Viridiplantae</taxon>
        <taxon>Streptophyta</taxon>
        <taxon>Embryophyta</taxon>
        <taxon>Tracheophyta</taxon>
        <taxon>Spermatophyta</taxon>
        <taxon>Magnoliopsida</taxon>
        <taxon>eudicotyledons</taxon>
        <taxon>Gunneridae</taxon>
        <taxon>Pentapetalae</taxon>
        <taxon>rosids</taxon>
        <taxon>malvids</taxon>
        <taxon>Malvales</taxon>
        <taxon>Malvaceae</taxon>
        <taxon>Byttnerioideae</taxon>
        <taxon>Theobroma</taxon>
    </lineage>
</organism>
<keyword evidence="3" id="KW-1185">Reference proteome</keyword>
<feature type="region of interest" description="Disordered" evidence="1">
    <location>
        <begin position="116"/>
        <end position="143"/>
    </location>
</feature>
<sequence>MMAPPMEAVRIGELAHKHKGRTSRSNMKRQKLALMSLGMANKNGTGTATFQETEGAAEKTNFIGQMKDSNILRDLQAGNLEHMAVSEFAVVDPSGDGCSDPKEENGGIMVMTEEMDSEIPESKSDDEERGSCSTWNSDCGRSSGELQVCRSSPWKLMV</sequence>
<evidence type="ECO:0000313" key="3">
    <source>
        <dbReference type="Proteomes" id="UP000026915"/>
    </source>
</evidence>